<feature type="coiled-coil region" evidence="6">
    <location>
        <begin position="122"/>
        <end position="149"/>
    </location>
</feature>
<gene>
    <name evidence="8" type="ORF">UFOPK2169_01644</name>
</gene>
<dbReference type="PANTHER" id="PTHR34478:SF2">
    <property type="entry name" value="MEMBRANE PROTEIN"/>
    <property type="match status" value="1"/>
</dbReference>
<dbReference type="InterPro" id="IPR007156">
    <property type="entry name" value="MamQ_LemA"/>
</dbReference>
<dbReference type="AlphaFoldDB" id="A0A6J6LWE5"/>
<evidence type="ECO:0000256" key="4">
    <source>
        <dbReference type="ARBA" id="ARBA00022989"/>
    </source>
</evidence>
<keyword evidence="3 7" id="KW-0812">Transmembrane</keyword>
<keyword evidence="6" id="KW-0175">Coiled coil</keyword>
<feature type="transmembrane region" description="Helical" evidence="7">
    <location>
        <begin position="7"/>
        <end position="27"/>
    </location>
</feature>
<evidence type="ECO:0000256" key="2">
    <source>
        <dbReference type="ARBA" id="ARBA00008854"/>
    </source>
</evidence>
<sequence>MNSKIGIILGSIAAVFVLLIVSIVGSYNGLVDRETRVDQTVADLEVQLQRRFDLIPNLVSAVEGALEQERDIIDSVTEARTRYAGAGSSEDRLDAAADLEGALSRLLVVVENYPQVASLQNVRDLQVQLEGTENRVAQARRTYNEAASDYNRNIRRFPRAIVASLFGFEKRDLFEAAAGADEAPNVDLNPGE</sequence>
<protein>
    <submittedName>
        <fullName evidence="8">Unannotated protein</fullName>
    </submittedName>
</protein>
<comment type="similarity">
    <text evidence="2">Belongs to the LemA family.</text>
</comment>
<comment type="subcellular location">
    <subcellularLocation>
        <location evidence="1">Membrane</location>
        <topology evidence="1">Single-pass membrane protein</topology>
    </subcellularLocation>
</comment>
<name>A0A6J6LWE5_9ZZZZ</name>
<dbReference type="EMBL" id="CAEZWE010000097">
    <property type="protein sequence ID" value="CAB4664753.1"/>
    <property type="molecule type" value="Genomic_DNA"/>
</dbReference>
<proteinExistence type="inferred from homology"/>
<evidence type="ECO:0000256" key="7">
    <source>
        <dbReference type="SAM" id="Phobius"/>
    </source>
</evidence>
<keyword evidence="4 7" id="KW-1133">Transmembrane helix</keyword>
<reference evidence="8" key="1">
    <citation type="submission" date="2020-05" db="EMBL/GenBank/DDBJ databases">
        <authorList>
            <person name="Chiriac C."/>
            <person name="Salcher M."/>
            <person name="Ghai R."/>
            <person name="Kavagutti S V."/>
        </authorList>
    </citation>
    <scope>NUCLEOTIDE SEQUENCE</scope>
</reference>
<evidence type="ECO:0000256" key="3">
    <source>
        <dbReference type="ARBA" id="ARBA00022692"/>
    </source>
</evidence>
<dbReference type="SUPFAM" id="SSF140478">
    <property type="entry name" value="LemA-like"/>
    <property type="match status" value="1"/>
</dbReference>
<dbReference type="GO" id="GO:0016020">
    <property type="term" value="C:membrane"/>
    <property type="evidence" value="ECO:0007669"/>
    <property type="project" value="UniProtKB-SubCell"/>
</dbReference>
<dbReference type="Pfam" id="PF04011">
    <property type="entry name" value="LemA"/>
    <property type="match status" value="1"/>
</dbReference>
<organism evidence="8">
    <name type="scientific">freshwater metagenome</name>
    <dbReference type="NCBI Taxonomy" id="449393"/>
    <lineage>
        <taxon>unclassified sequences</taxon>
        <taxon>metagenomes</taxon>
        <taxon>ecological metagenomes</taxon>
    </lineage>
</organism>
<accession>A0A6J6LWE5</accession>
<evidence type="ECO:0000256" key="6">
    <source>
        <dbReference type="SAM" id="Coils"/>
    </source>
</evidence>
<dbReference type="Gene3D" id="1.20.1440.20">
    <property type="entry name" value="LemA-like domain"/>
    <property type="match status" value="1"/>
</dbReference>
<evidence type="ECO:0000256" key="1">
    <source>
        <dbReference type="ARBA" id="ARBA00004167"/>
    </source>
</evidence>
<evidence type="ECO:0000313" key="8">
    <source>
        <dbReference type="EMBL" id="CAB4664753.1"/>
    </source>
</evidence>
<evidence type="ECO:0000256" key="5">
    <source>
        <dbReference type="ARBA" id="ARBA00023136"/>
    </source>
</evidence>
<dbReference type="InterPro" id="IPR023353">
    <property type="entry name" value="LemA-like_dom_sf"/>
</dbReference>
<keyword evidence="5 7" id="KW-0472">Membrane</keyword>
<dbReference type="PANTHER" id="PTHR34478">
    <property type="entry name" value="PROTEIN LEMA"/>
    <property type="match status" value="1"/>
</dbReference>